<dbReference type="InterPro" id="IPR017900">
    <property type="entry name" value="4Fe4S_Fe_S_CS"/>
</dbReference>
<evidence type="ECO:0000313" key="6">
    <source>
        <dbReference type="Proteomes" id="UP000297288"/>
    </source>
</evidence>
<dbReference type="Gene3D" id="3.40.50.300">
    <property type="entry name" value="P-loop containing nucleotide triphosphate hydrolases"/>
    <property type="match status" value="1"/>
</dbReference>
<dbReference type="AlphaFoldDB" id="A0A4Z0VYN8"/>
<name>A0A4Z0VYN8_9BACT</name>
<dbReference type="InterPro" id="IPR002586">
    <property type="entry name" value="CobQ/CobB/MinD/ParA_Nub-bd_dom"/>
</dbReference>
<dbReference type="RefSeq" id="WP_135402871.1">
    <property type="nucleotide sequence ID" value="NZ_SRME01000003.1"/>
</dbReference>
<accession>A0A4Z0VYN8</accession>
<dbReference type="Gene3D" id="3.30.70.20">
    <property type="match status" value="1"/>
</dbReference>
<dbReference type="CDD" id="cd03110">
    <property type="entry name" value="SIMIBI_bact_arch"/>
    <property type="match status" value="1"/>
</dbReference>
<organism evidence="5 6">
    <name type="scientific">Geotoga petraea</name>
    <dbReference type="NCBI Taxonomy" id="28234"/>
    <lineage>
        <taxon>Bacteria</taxon>
        <taxon>Thermotogati</taxon>
        <taxon>Thermotogota</taxon>
        <taxon>Thermotogae</taxon>
        <taxon>Petrotogales</taxon>
        <taxon>Petrotogaceae</taxon>
        <taxon>Geotoga</taxon>
    </lineage>
</organism>
<feature type="domain" description="4Fe-4S ferredoxin-type" evidence="4">
    <location>
        <begin position="91"/>
        <end position="118"/>
    </location>
</feature>
<evidence type="ECO:0000313" key="5">
    <source>
        <dbReference type="EMBL" id="TGG87913.1"/>
    </source>
</evidence>
<dbReference type="Pfam" id="PF00037">
    <property type="entry name" value="Fer4"/>
    <property type="match status" value="2"/>
</dbReference>
<dbReference type="Pfam" id="PF01656">
    <property type="entry name" value="CbiA"/>
    <property type="match status" value="1"/>
</dbReference>
<keyword evidence="3" id="KW-0411">Iron-sulfur</keyword>
<evidence type="ECO:0000256" key="1">
    <source>
        <dbReference type="ARBA" id="ARBA00022723"/>
    </source>
</evidence>
<dbReference type="OrthoDB" id="9794954at2"/>
<dbReference type="PROSITE" id="PS51379">
    <property type="entry name" value="4FE4S_FER_2"/>
    <property type="match status" value="2"/>
</dbReference>
<dbReference type="Proteomes" id="UP000297288">
    <property type="component" value="Unassembled WGS sequence"/>
</dbReference>
<protein>
    <submittedName>
        <fullName evidence="5">(4Fe-4S)-binding protein</fullName>
    </submittedName>
</protein>
<dbReference type="SUPFAM" id="SSF52540">
    <property type="entry name" value="P-loop containing nucleoside triphosphate hydrolases"/>
    <property type="match status" value="1"/>
</dbReference>
<sequence length="289" mass="31750">MYKQIAVVSGKGGTGKTTLSSSLIDIFDNVLGADCDVDASNLYLLFDPQIEKQHDYYGGKKAIIDNDKCTRCGLCQSLCNFNAIYNNENGYFVDEFACEGCNRCVMRCPVGAIELLDNRAGEYYKSSKNGTNFVHATLEPGEETSGGLVAEVRKMANKVAEEEGNNYIVIDGAPGVGCPATSSITGVNYVVIVTEPSKSGIHDLERIVDTVKHFKRRFDIVINKYDINLENTEYIENYCKENGIGLLGKIPFDKTIVNATNEGKPVTQYDCEATKEIKSIANEIRNKIG</sequence>
<evidence type="ECO:0000256" key="3">
    <source>
        <dbReference type="ARBA" id="ARBA00023014"/>
    </source>
</evidence>
<evidence type="ECO:0000259" key="4">
    <source>
        <dbReference type="PROSITE" id="PS51379"/>
    </source>
</evidence>
<keyword evidence="1" id="KW-0479">Metal-binding</keyword>
<dbReference type="GO" id="GO:0051536">
    <property type="term" value="F:iron-sulfur cluster binding"/>
    <property type="evidence" value="ECO:0007669"/>
    <property type="project" value="UniProtKB-KW"/>
</dbReference>
<dbReference type="PANTHER" id="PTHR43534:SF1">
    <property type="entry name" value="4FE-4S CLUSTER CONTAINING PARA FAMILY ATPASE PROTEIN"/>
    <property type="match status" value="1"/>
</dbReference>
<dbReference type="InterPro" id="IPR027417">
    <property type="entry name" value="P-loop_NTPase"/>
</dbReference>
<evidence type="ECO:0000256" key="2">
    <source>
        <dbReference type="ARBA" id="ARBA00023004"/>
    </source>
</evidence>
<comment type="caution">
    <text evidence="5">The sequence shown here is derived from an EMBL/GenBank/DDBJ whole genome shotgun (WGS) entry which is preliminary data.</text>
</comment>
<dbReference type="PANTHER" id="PTHR43534">
    <property type="entry name" value="MIND SUPERFAMILY P-LOOP ATPASE CONTAINING AN INSERTED FERREDOXIN DOMAIN"/>
    <property type="match status" value="1"/>
</dbReference>
<gene>
    <name evidence="5" type="ORF">E4650_06120</name>
</gene>
<dbReference type="GO" id="GO:0046872">
    <property type="term" value="F:metal ion binding"/>
    <property type="evidence" value="ECO:0007669"/>
    <property type="project" value="UniProtKB-KW"/>
</dbReference>
<dbReference type="InterPro" id="IPR017896">
    <property type="entry name" value="4Fe4S_Fe-S-bd"/>
</dbReference>
<proteinExistence type="predicted"/>
<keyword evidence="2" id="KW-0408">Iron</keyword>
<dbReference type="EMBL" id="SRME01000003">
    <property type="protein sequence ID" value="TGG87913.1"/>
    <property type="molecule type" value="Genomic_DNA"/>
</dbReference>
<feature type="domain" description="4Fe-4S ferredoxin-type" evidence="4">
    <location>
        <begin position="60"/>
        <end position="89"/>
    </location>
</feature>
<dbReference type="PROSITE" id="PS00198">
    <property type="entry name" value="4FE4S_FER_1"/>
    <property type="match status" value="1"/>
</dbReference>
<reference evidence="5 6" key="1">
    <citation type="submission" date="2019-04" db="EMBL/GenBank/DDBJ databases">
        <title>Draft genome sequence data and analysis of a Fermenting Bacterium, Geotoga petraea strain HO-Geo1, isolated from heavy-oil petroleum reservoir in Russia.</title>
        <authorList>
            <person name="Grouzdev D.S."/>
            <person name="Semenova E.M."/>
            <person name="Sokolova D.S."/>
            <person name="Tourova T.P."/>
            <person name="Poltaraus A.B."/>
            <person name="Nazina T.N."/>
        </authorList>
    </citation>
    <scope>NUCLEOTIDE SEQUENCE [LARGE SCALE GENOMIC DNA]</scope>
    <source>
        <strain evidence="5 6">HO-Geo1</strain>
    </source>
</reference>